<reference evidence="1 2" key="1">
    <citation type="submission" date="2024-10" db="EMBL/GenBank/DDBJ databases">
        <title>The Natural Products Discovery Center: Release of the First 8490 Sequenced Strains for Exploring Actinobacteria Biosynthetic Diversity.</title>
        <authorList>
            <person name="Kalkreuter E."/>
            <person name="Kautsar S.A."/>
            <person name="Yang D."/>
            <person name="Bader C.D."/>
            <person name="Teijaro C.N."/>
            <person name="Fluegel L."/>
            <person name="Davis C.M."/>
            <person name="Simpson J.R."/>
            <person name="Lauterbach L."/>
            <person name="Steele A.D."/>
            <person name="Gui C."/>
            <person name="Meng S."/>
            <person name="Li G."/>
            <person name="Viehrig K."/>
            <person name="Ye F."/>
            <person name="Su P."/>
            <person name="Kiefer A.F."/>
            <person name="Nichols A."/>
            <person name="Cepeda A.J."/>
            <person name="Yan W."/>
            <person name="Fan B."/>
            <person name="Jiang Y."/>
            <person name="Adhikari A."/>
            <person name="Zheng C.-J."/>
            <person name="Schuster L."/>
            <person name="Cowan T.M."/>
            <person name="Smanski M.J."/>
            <person name="Chevrette M.G."/>
            <person name="De Carvalho L.P.S."/>
            <person name="Shen B."/>
        </authorList>
    </citation>
    <scope>NUCLEOTIDE SEQUENCE [LARGE SCALE GENOMIC DNA]</scope>
    <source>
        <strain evidence="1 2">NPDC048320</strain>
    </source>
</reference>
<comment type="caution">
    <text evidence="1">The sequence shown here is derived from an EMBL/GenBank/DDBJ whole genome shotgun (WGS) entry which is preliminary data.</text>
</comment>
<dbReference type="EMBL" id="JBICYV010000027">
    <property type="protein sequence ID" value="MFG3016226.1"/>
    <property type="molecule type" value="Genomic_DNA"/>
</dbReference>
<gene>
    <name evidence="1" type="ORF">ACGFZB_38450</name>
</gene>
<keyword evidence="1" id="KW-0223">Dioxygenase</keyword>
<protein>
    <submittedName>
        <fullName evidence="1">Phytanoyl-CoA dioxygenase family protein</fullName>
    </submittedName>
</protein>
<evidence type="ECO:0000313" key="2">
    <source>
        <dbReference type="Proteomes" id="UP001604267"/>
    </source>
</evidence>
<dbReference type="GO" id="GO:0051213">
    <property type="term" value="F:dioxygenase activity"/>
    <property type="evidence" value="ECO:0007669"/>
    <property type="project" value="UniProtKB-KW"/>
</dbReference>
<evidence type="ECO:0000313" key="1">
    <source>
        <dbReference type="EMBL" id="MFG3016226.1"/>
    </source>
</evidence>
<accession>A0ABW7BHI4</accession>
<sequence length="310" mass="34527">MINPEFSLTDEDVADFREHGFLKLNKIFSDDLVEHMKKLSTDQIAPPADNYGSGFSKLKYDIGNDDATILSAMGDPDFGAAMAKLTGERLFFTQGLGFELEKNKSTGFPWHVGTQSFGFQRREDSGYTIWTPLTPVDADGQRGGMKYVSKKVLSGEFVYQHINLLPGYMKDRIAEGEELTYDDFSVLKNSLLNSPEMKGLLDHFAVEDSFEPGDALIFDKYVLHRSVQLGEGPIPSRLAYALRFSSVDAQYDKERVEALAFPRVTFDYNVGSDFNEKVASEDGEQVYASSYFEGSREARTLGLGGTAQDA</sequence>
<organism evidence="1 2">
    <name type="scientific">Streptomyces cinerochromogenes</name>
    <dbReference type="NCBI Taxonomy" id="66422"/>
    <lineage>
        <taxon>Bacteria</taxon>
        <taxon>Bacillati</taxon>
        <taxon>Actinomycetota</taxon>
        <taxon>Actinomycetes</taxon>
        <taxon>Kitasatosporales</taxon>
        <taxon>Streptomycetaceae</taxon>
        <taxon>Streptomyces</taxon>
    </lineage>
</organism>
<dbReference type="Gene3D" id="2.60.120.620">
    <property type="entry name" value="q2cbj1_9rhob like domain"/>
    <property type="match status" value="1"/>
</dbReference>
<dbReference type="SUPFAM" id="SSF51197">
    <property type="entry name" value="Clavaminate synthase-like"/>
    <property type="match status" value="1"/>
</dbReference>
<proteinExistence type="predicted"/>
<dbReference type="RefSeq" id="WP_392824768.1">
    <property type="nucleotide sequence ID" value="NZ_JBICYV010000027.1"/>
</dbReference>
<dbReference type="Proteomes" id="UP001604267">
    <property type="component" value="Unassembled WGS sequence"/>
</dbReference>
<keyword evidence="1" id="KW-0560">Oxidoreductase</keyword>
<name>A0ABW7BHI4_9ACTN</name>
<keyword evidence="2" id="KW-1185">Reference proteome</keyword>